<gene>
    <name evidence="2" type="ORF">OLC1_LOCUS23026</name>
</gene>
<evidence type="ECO:0000256" key="1">
    <source>
        <dbReference type="SAM" id="MobiDB-lite"/>
    </source>
</evidence>
<dbReference type="EMBL" id="OX459125">
    <property type="protein sequence ID" value="CAI9116837.1"/>
    <property type="molecule type" value="Genomic_DNA"/>
</dbReference>
<evidence type="ECO:0000313" key="3">
    <source>
        <dbReference type="Proteomes" id="UP001161247"/>
    </source>
</evidence>
<sequence length="224" mass="24153">MRPGSIASRDRMPIHHRRHRFKDMFEGGAASTSTSTAPPTGSSSSSSSPTDLFGGDHNTMPFHLCQNENPNVPLLHGLFPGGGATSAAPTFPPPPQQQINFPIVDLNLSPPQAAAASQQQQQQQPDVVFPYLDINVAPPAADEEMMMDIDNMVVAPPEEVKAKPVSEEPAVGGMNSGTVSFDWADLNALPAVDDSSLWEQARAGTSFQRMNEPGLFDDEENYPW</sequence>
<protein>
    <submittedName>
        <fullName evidence="2">OLC1v1018101C1</fullName>
    </submittedName>
</protein>
<organism evidence="2 3">
    <name type="scientific">Oldenlandia corymbosa var. corymbosa</name>
    <dbReference type="NCBI Taxonomy" id="529605"/>
    <lineage>
        <taxon>Eukaryota</taxon>
        <taxon>Viridiplantae</taxon>
        <taxon>Streptophyta</taxon>
        <taxon>Embryophyta</taxon>
        <taxon>Tracheophyta</taxon>
        <taxon>Spermatophyta</taxon>
        <taxon>Magnoliopsida</taxon>
        <taxon>eudicotyledons</taxon>
        <taxon>Gunneridae</taxon>
        <taxon>Pentapetalae</taxon>
        <taxon>asterids</taxon>
        <taxon>lamiids</taxon>
        <taxon>Gentianales</taxon>
        <taxon>Rubiaceae</taxon>
        <taxon>Rubioideae</taxon>
        <taxon>Spermacoceae</taxon>
        <taxon>Hedyotis-Oldenlandia complex</taxon>
        <taxon>Oldenlandia</taxon>
    </lineage>
</organism>
<feature type="compositionally biased region" description="Low complexity" evidence="1">
    <location>
        <begin position="27"/>
        <end position="50"/>
    </location>
</feature>
<name>A0AAV1EAX9_OLDCO</name>
<evidence type="ECO:0000313" key="2">
    <source>
        <dbReference type="EMBL" id="CAI9116837.1"/>
    </source>
</evidence>
<reference evidence="2" key="1">
    <citation type="submission" date="2023-03" db="EMBL/GenBank/DDBJ databases">
        <authorList>
            <person name="Julca I."/>
        </authorList>
    </citation>
    <scope>NUCLEOTIDE SEQUENCE</scope>
</reference>
<accession>A0AAV1EAX9</accession>
<proteinExistence type="predicted"/>
<feature type="region of interest" description="Disordered" evidence="1">
    <location>
        <begin position="25"/>
        <end position="60"/>
    </location>
</feature>
<keyword evidence="3" id="KW-1185">Reference proteome</keyword>
<dbReference type="AlphaFoldDB" id="A0AAV1EAX9"/>
<dbReference type="Proteomes" id="UP001161247">
    <property type="component" value="Chromosome 8"/>
</dbReference>